<dbReference type="NCBIfam" id="NF003381">
    <property type="entry name" value="PRK04460.1"/>
    <property type="match status" value="1"/>
</dbReference>
<protein>
    <recommendedName>
        <fullName evidence="8">Putative nickel-responsive regulator</fullName>
    </recommendedName>
</protein>
<dbReference type="RefSeq" id="WP_188761513.1">
    <property type="nucleotide sequence ID" value="NZ_BMJM01000002.1"/>
</dbReference>
<evidence type="ECO:0000313" key="13">
    <source>
        <dbReference type="Proteomes" id="UP000635071"/>
    </source>
</evidence>
<dbReference type="InterPro" id="IPR002145">
    <property type="entry name" value="CopG"/>
</dbReference>
<evidence type="ECO:0000256" key="4">
    <source>
        <dbReference type="ARBA" id="ARBA00022723"/>
    </source>
</evidence>
<evidence type="ECO:0000259" key="11">
    <source>
        <dbReference type="Pfam" id="PF08753"/>
    </source>
</evidence>
<evidence type="ECO:0000259" key="10">
    <source>
        <dbReference type="Pfam" id="PF01402"/>
    </source>
</evidence>
<evidence type="ECO:0000256" key="3">
    <source>
        <dbReference type="ARBA" id="ARBA00022596"/>
    </source>
</evidence>
<dbReference type="PANTHER" id="PTHR34719:SF2">
    <property type="entry name" value="NICKEL-RESPONSIVE REGULATOR"/>
    <property type="match status" value="1"/>
</dbReference>
<evidence type="ECO:0000256" key="7">
    <source>
        <dbReference type="ARBA" id="ARBA00023163"/>
    </source>
</evidence>
<dbReference type="EMBL" id="BMJM01000002">
    <property type="protein sequence ID" value="GGE02878.1"/>
    <property type="molecule type" value="Genomic_DNA"/>
</dbReference>
<dbReference type="InterPro" id="IPR014864">
    <property type="entry name" value="TF_NikR_Ni-bd_C"/>
</dbReference>
<organism evidence="12 13">
    <name type="scientific">Sandarakinorhabdus glacialis</name>
    <dbReference type="NCBI Taxonomy" id="1614636"/>
    <lineage>
        <taxon>Bacteria</taxon>
        <taxon>Pseudomonadati</taxon>
        <taxon>Pseudomonadota</taxon>
        <taxon>Alphaproteobacteria</taxon>
        <taxon>Sphingomonadales</taxon>
        <taxon>Sphingosinicellaceae</taxon>
        <taxon>Sandarakinorhabdus</taxon>
    </lineage>
</organism>
<feature type="domain" description="Ribbon-helix-helix protein CopG" evidence="10">
    <location>
        <begin position="3"/>
        <end position="39"/>
    </location>
</feature>
<dbReference type="CDD" id="cd22231">
    <property type="entry name" value="RHH_NikR_HicB-like"/>
    <property type="match status" value="1"/>
</dbReference>
<dbReference type="GO" id="GO:0003677">
    <property type="term" value="F:DNA binding"/>
    <property type="evidence" value="ECO:0007669"/>
    <property type="project" value="UniProtKB-KW"/>
</dbReference>
<dbReference type="Gene3D" id="1.10.1220.10">
    <property type="entry name" value="Met repressor-like"/>
    <property type="match status" value="1"/>
</dbReference>
<reference evidence="12" key="1">
    <citation type="journal article" date="2014" name="Int. J. Syst. Evol. Microbiol.">
        <title>Complete genome sequence of Corynebacterium casei LMG S-19264T (=DSM 44701T), isolated from a smear-ripened cheese.</title>
        <authorList>
            <consortium name="US DOE Joint Genome Institute (JGI-PGF)"/>
            <person name="Walter F."/>
            <person name="Albersmeier A."/>
            <person name="Kalinowski J."/>
            <person name="Ruckert C."/>
        </authorList>
    </citation>
    <scope>NUCLEOTIDE SEQUENCE</scope>
    <source>
        <strain evidence="12">CGMCC 1.15519</strain>
    </source>
</reference>
<keyword evidence="5 8" id="KW-0805">Transcription regulation</keyword>
<keyword evidence="7 8" id="KW-0804">Transcription</keyword>
<dbReference type="InterPro" id="IPR050192">
    <property type="entry name" value="CopG/NikR_regulator"/>
</dbReference>
<comment type="similarity">
    <text evidence="2 8">Belongs to the transcriptional regulatory CopG/NikR family.</text>
</comment>
<keyword evidence="4" id="KW-0479">Metal-binding</keyword>
<keyword evidence="3" id="KW-0533">Nickel</keyword>
<dbReference type="SUPFAM" id="SSF55021">
    <property type="entry name" value="ACT-like"/>
    <property type="match status" value="1"/>
</dbReference>
<keyword evidence="6 8" id="KW-0238">DNA-binding</keyword>
<evidence type="ECO:0000256" key="6">
    <source>
        <dbReference type="ARBA" id="ARBA00023125"/>
    </source>
</evidence>
<dbReference type="SUPFAM" id="SSF47598">
    <property type="entry name" value="Ribbon-helix-helix"/>
    <property type="match status" value="1"/>
</dbReference>
<comment type="cofactor">
    <cofactor evidence="1">
        <name>Ni(2+)</name>
        <dbReference type="ChEBI" id="CHEBI:49786"/>
    </cofactor>
</comment>
<evidence type="ECO:0000256" key="2">
    <source>
        <dbReference type="ARBA" id="ARBA00008478"/>
    </source>
</evidence>
<name>A0A916ZM01_9SPHN</name>
<dbReference type="InterPro" id="IPR022988">
    <property type="entry name" value="Ni_resp_reg_NikR"/>
</dbReference>
<dbReference type="PANTHER" id="PTHR34719">
    <property type="entry name" value="NICKEL-RESPONSIVE REGULATOR"/>
    <property type="match status" value="1"/>
</dbReference>
<dbReference type="Gene3D" id="3.30.70.1150">
    <property type="entry name" value="ACT-like. Chain A, domain 2"/>
    <property type="match status" value="1"/>
</dbReference>
<dbReference type="NCBIfam" id="NF002815">
    <property type="entry name" value="PRK02967.1"/>
    <property type="match status" value="1"/>
</dbReference>
<evidence type="ECO:0000313" key="12">
    <source>
        <dbReference type="EMBL" id="GGE02878.1"/>
    </source>
</evidence>
<dbReference type="Proteomes" id="UP000635071">
    <property type="component" value="Unassembled WGS sequence"/>
</dbReference>
<dbReference type="InterPro" id="IPR010985">
    <property type="entry name" value="Ribbon_hlx_hlx"/>
</dbReference>
<feature type="domain" description="Transcription factor NikR nickel binding C-terminal" evidence="11">
    <location>
        <begin position="54"/>
        <end position="129"/>
    </location>
</feature>
<proteinExistence type="inferred from homology"/>
<dbReference type="Pfam" id="PF08753">
    <property type="entry name" value="NikR_C"/>
    <property type="match status" value="1"/>
</dbReference>
<keyword evidence="13" id="KW-1185">Reference proteome</keyword>
<comment type="caution">
    <text evidence="8">Lacks conserved residue(s) required for the propagation of feature annotation.</text>
</comment>
<dbReference type="GO" id="GO:0016151">
    <property type="term" value="F:nickel cation binding"/>
    <property type="evidence" value="ECO:0007669"/>
    <property type="project" value="UniProtKB-UniRule"/>
</dbReference>
<evidence type="ECO:0000256" key="1">
    <source>
        <dbReference type="ARBA" id="ARBA00001967"/>
    </source>
</evidence>
<comment type="function">
    <text evidence="8">Transcriptional regulator.</text>
</comment>
<dbReference type="HAMAP" id="MF_00476">
    <property type="entry name" value="NikR"/>
    <property type="match status" value="1"/>
</dbReference>
<evidence type="ECO:0000256" key="9">
    <source>
        <dbReference type="SAM" id="MobiDB-lite"/>
    </source>
</evidence>
<dbReference type="GO" id="GO:0010045">
    <property type="term" value="P:response to nickel cation"/>
    <property type="evidence" value="ECO:0007669"/>
    <property type="project" value="InterPro"/>
</dbReference>
<dbReference type="InterPro" id="IPR013321">
    <property type="entry name" value="Arc_rbn_hlx_hlx"/>
</dbReference>
<dbReference type="GO" id="GO:0003700">
    <property type="term" value="F:DNA-binding transcription factor activity"/>
    <property type="evidence" value="ECO:0007669"/>
    <property type="project" value="UniProtKB-UniRule"/>
</dbReference>
<dbReference type="InterPro" id="IPR045865">
    <property type="entry name" value="ACT-like_dom_sf"/>
</dbReference>
<evidence type="ECO:0000256" key="5">
    <source>
        <dbReference type="ARBA" id="ARBA00023015"/>
    </source>
</evidence>
<dbReference type="InterPro" id="IPR027271">
    <property type="entry name" value="Acetolactate_synth/TF_NikR_C"/>
</dbReference>
<feature type="region of interest" description="Disordered" evidence="9">
    <location>
        <begin position="136"/>
        <end position="157"/>
    </location>
</feature>
<reference evidence="12" key="2">
    <citation type="submission" date="2020-09" db="EMBL/GenBank/DDBJ databases">
        <authorList>
            <person name="Sun Q."/>
            <person name="Zhou Y."/>
        </authorList>
    </citation>
    <scope>NUCLEOTIDE SEQUENCE</scope>
    <source>
        <strain evidence="12">CGMCC 1.15519</strain>
    </source>
</reference>
<evidence type="ECO:0000256" key="8">
    <source>
        <dbReference type="HAMAP-Rule" id="MF_00476"/>
    </source>
</evidence>
<accession>A0A916ZM01</accession>
<dbReference type="AlphaFoldDB" id="A0A916ZM01"/>
<sequence length="157" mass="17364">MQRLTIPLDDNLAAAFDALQQERGYASRSEAVRDIVRRTVDAARHDSEAGTHCVANLSYVYDYRVRSLAQRLLELQHAHHDLVVATTHVILDHDSSLETIILRGPTGPVRALADAISAERGVRFGAVNLVIVAPNDAHDEPHSHHHHGHEHATPHRG</sequence>
<comment type="caution">
    <text evidence="12">The sequence shown here is derived from an EMBL/GenBank/DDBJ whole genome shotgun (WGS) entry which is preliminary data.</text>
</comment>
<gene>
    <name evidence="12" type="primary">nikR</name>
    <name evidence="12" type="ORF">GCM10011529_06650</name>
</gene>
<dbReference type="Pfam" id="PF01402">
    <property type="entry name" value="RHH_1"/>
    <property type="match status" value="1"/>
</dbReference>